<dbReference type="Proteomes" id="UP001631987">
    <property type="component" value="Unassembled WGS sequence"/>
</dbReference>
<evidence type="ECO:0000313" key="2">
    <source>
        <dbReference type="Proteomes" id="UP001631987"/>
    </source>
</evidence>
<reference evidence="1 2" key="1">
    <citation type="submission" date="2024-12" db="EMBL/GenBank/DDBJ databases">
        <title>Pseudomonas species isolated from Lotus nodules promote plant growth.</title>
        <authorList>
            <person name="Yu Y.-H."/>
            <person name="Kurtenbach J."/>
            <person name="Crosbie D."/>
            <person name="Brachmann A."/>
            <person name="Marin M."/>
        </authorList>
    </citation>
    <scope>NUCLEOTIDE SEQUENCE [LARGE SCALE GENOMIC DNA]</scope>
    <source>
        <strain evidence="1 2">PLb12A</strain>
    </source>
</reference>
<organism evidence="1 2">
    <name type="scientific">Pseudomonas monachiensis</name>
    <dbReference type="NCBI Taxonomy" id="3060212"/>
    <lineage>
        <taxon>Bacteria</taxon>
        <taxon>Pseudomonadati</taxon>
        <taxon>Pseudomonadota</taxon>
        <taxon>Gammaproteobacteria</taxon>
        <taxon>Pseudomonadales</taxon>
        <taxon>Pseudomonadaceae</taxon>
        <taxon>Pseudomonas</taxon>
    </lineage>
</organism>
<protein>
    <submittedName>
        <fullName evidence="1">Uncharacterized protein</fullName>
    </submittedName>
</protein>
<keyword evidence="2" id="KW-1185">Reference proteome</keyword>
<gene>
    <name evidence="1" type="ORF">ACKKH4_25015</name>
</gene>
<dbReference type="RefSeq" id="WP_263291783.1">
    <property type="nucleotide sequence ID" value="NZ_CP178857.1"/>
</dbReference>
<sequence length="43" mass="4719">MFDESRMAVGAAKCYLAFVLKAQLQICIIRFQVSEAGNAAPKQ</sequence>
<comment type="caution">
    <text evidence="1">The sequence shown here is derived from an EMBL/GenBank/DDBJ whole genome shotgun (WGS) entry which is preliminary data.</text>
</comment>
<accession>A0ABW9HEC9</accession>
<dbReference type="EMBL" id="JBJVNW010000018">
    <property type="protein sequence ID" value="MFM9520492.1"/>
    <property type="molecule type" value="Genomic_DNA"/>
</dbReference>
<evidence type="ECO:0000313" key="1">
    <source>
        <dbReference type="EMBL" id="MFM9520492.1"/>
    </source>
</evidence>
<name>A0ABW9HEC9_9PSED</name>
<proteinExistence type="predicted"/>